<dbReference type="Gene3D" id="3.60.110.10">
    <property type="entry name" value="Carbon-nitrogen hydrolase"/>
    <property type="match status" value="1"/>
</dbReference>
<name>A0A2N8ZFH3_9VIBR</name>
<feature type="domain" description="CN hydrolase" evidence="3">
    <location>
        <begin position="2"/>
        <end position="248"/>
    </location>
</feature>
<reference evidence="4 5" key="1">
    <citation type="submission" date="2017-10" db="EMBL/GenBank/DDBJ databases">
        <authorList>
            <person name="Banno H."/>
            <person name="Chua N.-H."/>
        </authorList>
    </citation>
    <scope>NUCLEOTIDE SEQUENCE [LARGE SCALE GENOMIC DNA]</scope>
    <source>
        <strain evidence="4">Vibrio tapetis CECT4600</strain>
    </source>
</reference>
<evidence type="ECO:0000256" key="1">
    <source>
        <dbReference type="ARBA" id="ARBA00010613"/>
    </source>
</evidence>
<dbReference type="SUPFAM" id="SSF56317">
    <property type="entry name" value="Carbon-nitrogen hydrolase"/>
    <property type="match status" value="1"/>
</dbReference>
<proteinExistence type="inferred from homology"/>
<dbReference type="Pfam" id="PF00795">
    <property type="entry name" value="CN_hydrolase"/>
    <property type="match status" value="1"/>
</dbReference>
<keyword evidence="2 4" id="KW-0378">Hydrolase</keyword>
<dbReference type="EMBL" id="LT960611">
    <property type="protein sequence ID" value="SON50667.1"/>
    <property type="molecule type" value="Genomic_DNA"/>
</dbReference>
<dbReference type="RefSeq" id="WP_102523111.1">
    <property type="nucleotide sequence ID" value="NZ_LT960611.1"/>
</dbReference>
<dbReference type="InterPro" id="IPR045254">
    <property type="entry name" value="Nit1/2_C-N_Hydrolase"/>
</dbReference>
<comment type="similarity">
    <text evidence="1">Belongs to the carbon-nitrogen hydrolase superfamily. NIT1/NIT2 family.</text>
</comment>
<evidence type="ECO:0000256" key="2">
    <source>
        <dbReference type="ARBA" id="ARBA00022801"/>
    </source>
</evidence>
<dbReference type="InterPro" id="IPR003010">
    <property type="entry name" value="C-N_Hydrolase"/>
</dbReference>
<evidence type="ECO:0000313" key="4">
    <source>
        <dbReference type="EMBL" id="SON50667.1"/>
    </source>
</evidence>
<keyword evidence="5" id="KW-1185">Reference proteome</keyword>
<dbReference type="PROSITE" id="PS01227">
    <property type="entry name" value="UPF0012"/>
    <property type="match status" value="1"/>
</dbReference>
<dbReference type="InterPro" id="IPR036526">
    <property type="entry name" value="C-N_Hydrolase_sf"/>
</dbReference>
<organism evidence="4 5">
    <name type="scientific">Vibrio tapetis subsp. tapetis</name>
    <dbReference type="NCBI Taxonomy" id="1671868"/>
    <lineage>
        <taxon>Bacteria</taxon>
        <taxon>Pseudomonadati</taxon>
        <taxon>Pseudomonadota</taxon>
        <taxon>Gammaproteobacteria</taxon>
        <taxon>Vibrionales</taxon>
        <taxon>Vibrionaceae</taxon>
        <taxon>Vibrio</taxon>
    </lineage>
</organism>
<evidence type="ECO:0000259" key="3">
    <source>
        <dbReference type="PROSITE" id="PS50263"/>
    </source>
</evidence>
<dbReference type="Proteomes" id="UP000235828">
    <property type="component" value="Chromosome A"/>
</dbReference>
<dbReference type="PANTHER" id="PTHR23088:SF27">
    <property type="entry name" value="DEAMINATED GLUTATHIONE AMIDASE"/>
    <property type="match status" value="1"/>
</dbReference>
<dbReference type="OrthoDB" id="9811121at2"/>
<evidence type="ECO:0000313" key="5">
    <source>
        <dbReference type="Proteomes" id="UP000235828"/>
    </source>
</evidence>
<dbReference type="InterPro" id="IPR001110">
    <property type="entry name" value="UPF0012_CS"/>
</dbReference>
<dbReference type="EC" id="3.5.-.-" evidence="4"/>
<protein>
    <submittedName>
        <fullName evidence="4">Putative enzyme</fullName>
        <ecNumber evidence="4">3.5.-.-</ecNumber>
    </submittedName>
</protein>
<gene>
    <name evidence="4" type="ORF">VTAP4600_A2694</name>
</gene>
<sequence>MVKIGLIQMTSGANIEDNFEYIARETCKLTKQGAVFVTTPENALLFSGREQYHRYAETLGSGEIQTKLATLAKSAGCWLHIGSFPIKSGNDVTTTSLIFSPMGELVGHYSKLHMFDVDVADSYKSYRESDCFAAGDFVSTVSLPFAKCGLTICYDVRFPSLFQKLRTQGANLIVVPAAFTAVTGQAHWEVLLRARAIETQCWVIGVGQAGTHPCGRTTHGHSMVVSPWGDIVHELDESPTSAVCDIALEQTEQIRQDMPVMEHARFVVELKEEPNNDD</sequence>
<dbReference type="CDD" id="cd07572">
    <property type="entry name" value="nit"/>
    <property type="match status" value="1"/>
</dbReference>
<dbReference type="PROSITE" id="PS50263">
    <property type="entry name" value="CN_HYDROLASE"/>
    <property type="match status" value="1"/>
</dbReference>
<dbReference type="GO" id="GO:0016811">
    <property type="term" value="F:hydrolase activity, acting on carbon-nitrogen (but not peptide) bonds, in linear amides"/>
    <property type="evidence" value="ECO:0007669"/>
    <property type="project" value="InterPro"/>
</dbReference>
<dbReference type="PANTHER" id="PTHR23088">
    <property type="entry name" value="NITRILASE-RELATED"/>
    <property type="match status" value="1"/>
</dbReference>
<dbReference type="AlphaFoldDB" id="A0A2N8ZFH3"/>
<dbReference type="KEGG" id="vta:A2694"/>
<accession>A0A2N8ZFH3</accession>